<dbReference type="Proteomes" id="UP000041254">
    <property type="component" value="Unassembled WGS sequence"/>
</dbReference>
<gene>
    <name evidence="1" type="ORF">Vbra_9760</name>
</gene>
<keyword evidence="2" id="KW-1185">Reference proteome</keyword>
<reference evidence="1 2" key="1">
    <citation type="submission" date="2014-11" db="EMBL/GenBank/DDBJ databases">
        <authorList>
            <person name="Zhu J."/>
            <person name="Qi W."/>
            <person name="Song R."/>
        </authorList>
    </citation>
    <scope>NUCLEOTIDE SEQUENCE [LARGE SCALE GENOMIC DNA]</scope>
</reference>
<dbReference type="InParanoid" id="A0A0G4G9H9"/>
<name>A0A0G4G9H9_VITBC</name>
<evidence type="ECO:0000313" key="2">
    <source>
        <dbReference type="Proteomes" id="UP000041254"/>
    </source>
</evidence>
<protein>
    <submittedName>
        <fullName evidence="1">Uncharacterized protein</fullName>
    </submittedName>
</protein>
<dbReference type="AlphaFoldDB" id="A0A0G4G9H9"/>
<dbReference type="PhylomeDB" id="A0A0G4G9H9"/>
<accession>A0A0G4G9H9</accession>
<proteinExistence type="predicted"/>
<sequence length="558" mass="62291">MVCAPTTGVVELLEHACGTLEELHAWSRTTENLYDDGPLEVRGKPRFSWEPPGRYESTFPKLRCVWVAEWWLSVANKRNWKLPALVDVHLRDSTVCYPIVQICEIDYKMCSGNDGWRCTEWLSGPGPHTLTLETGAREGWELTNLCDVLKPSIKRLKGVRWPWYDIRDIDKIDMKIPEIAERGGLQLEELDVILDDLSPIHSRTLQIFGRLDEFRSTFLAPNGTINITCTPDTIFRTIPYLELLRDHPSWAGMLTRFASAATCVELPSGLGQGEAVPTVVLYRLPQIVFSNAERLYLGAGSEPPPAALLSHISDRFFPRLATLILEKTGSQRGRSQAGHRRQIAAGGPLLHVKAECRHTSLSFNCVWSLWGAGGGGEGASQRGIEKRVQKISVEIHNNSPGVSGILSVCLEAIDKCPFLDSIALHCLAAYCFCVDRLRSDLQAAKGRLLAGGFVAVYKAGGRSCQCVELYRVFGCLFPRCLRDLVSMASLEGVCTSRLSMDDTMSLPEAILAHLGLRFPRCVSRHLHKEWEGGMTEEIRSEWPELRSEARRKRGLPVK</sequence>
<dbReference type="VEuPathDB" id="CryptoDB:Vbra_9760"/>
<dbReference type="EMBL" id="CDMY01000603">
    <property type="protein sequence ID" value="CEM25641.1"/>
    <property type="molecule type" value="Genomic_DNA"/>
</dbReference>
<evidence type="ECO:0000313" key="1">
    <source>
        <dbReference type="EMBL" id="CEM25641.1"/>
    </source>
</evidence>
<organism evidence="1 2">
    <name type="scientific">Vitrella brassicaformis (strain CCMP3155)</name>
    <dbReference type="NCBI Taxonomy" id="1169540"/>
    <lineage>
        <taxon>Eukaryota</taxon>
        <taxon>Sar</taxon>
        <taxon>Alveolata</taxon>
        <taxon>Colpodellida</taxon>
        <taxon>Vitrellaceae</taxon>
        <taxon>Vitrella</taxon>
    </lineage>
</organism>